<evidence type="ECO:0000313" key="3">
    <source>
        <dbReference type="Proteomes" id="UP000294360"/>
    </source>
</evidence>
<evidence type="ECO:0000256" key="1">
    <source>
        <dbReference type="SAM" id="MobiDB-lite"/>
    </source>
</evidence>
<name>A0A4U8Z8V2_METTU</name>
<protein>
    <submittedName>
        <fullName evidence="2">Uncharacterized protein</fullName>
    </submittedName>
</protein>
<keyword evidence="2" id="KW-0614">Plasmid</keyword>
<dbReference type="AlphaFoldDB" id="A0A4U8Z8V2"/>
<dbReference type="Proteomes" id="UP000294360">
    <property type="component" value="Plasmid 3"/>
</dbReference>
<dbReference type="KEGG" id="mtun:MTUNDRAET4_0129.2"/>
<feature type="region of interest" description="Disordered" evidence="1">
    <location>
        <begin position="1"/>
        <end position="76"/>
    </location>
</feature>
<accession>A0A4U8Z8V2</accession>
<evidence type="ECO:0000313" key="2">
    <source>
        <dbReference type="EMBL" id="VFU17590.1"/>
    </source>
</evidence>
<geneLocation type="plasmid" evidence="2 3">
    <name>3</name>
</geneLocation>
<proteinExistence type="predicted"/>
<gene>
    <name evidence="2" type="ORF">MTUNDRAET4_0129</name>
</gene>
<reference evidence="2 3" key="1">
    <citation type="submission" date="2019-03" db="EMBL/GenBank/DDBJ databases">
        <authorList>
            <person name="Kox A.R. M."/>
        </authorList>
    </citation>
    <scope>NUCLEOTIDE SEQUENCE [LARGE SCALE GENOMIC DNA]</scope>
    <source>
        <strain evidence="2">MTUNDRAET4 annotated genome</strain>
        <plasmid evidence="3">3</plasmid>
    </source>
</reference>
<feature type="compositionally biased region" description="Polar residues" evidence="1">
    <location>
        <begin position="50"/>
        <end position="69"/>
    </location>
</feature>
<organism evidence="2 3">
    <name type="scientific">Methylocella tundrae</name>
    <dbReference type="NCBI Taxonomy" id="227605"/>
    <lineage>
        <taxon>Bacteria</taxon>
        <taxon>Pseudomonadati</taxon>
        <taxon>Pseudomonadota</taxon>
        <taxon>Alphaproteobacteria</taxon>
        <taxon>Hyphomicrobiales</taxon>
        <taxon>Beijerinckiaceae</taxon>
        <taxon>Methylocella</taxon>
    </lineage>
</organism>
<sequence length="76" mass="7561">MSDAGVTTLAHGDANGKSASRRAQLAPIRGVSGEPAAGNPAWPPPAGSPERTQGWQQTALSLVGTQMPSKASGGLP</sequence>
<dbReference type="EMBL" id="LR536452">
    <property type="protein sequence ID" value="VFU17590.1"/>
    <property type="molecule type" value="Genomic_DNA"/>
</dbReference>